<comment type="cofactor">
    <cofactor evidence="1 17">
        <name>FAD</name>
        <dbReference type="ChEBI" id="CHEBI:57692"/>
    </cofactor>
</comment>
<evidence type="ECO:0000313" key="21">
    <source>
        <dbReference type="Proteomes" id="UP000238350"/>
    </source>
</evidence>
<keyword evidence="12" id="KW-0472">Membrane</keyword>
<dbReference type="GeneID" id="36516713"/>
<gene>
    <name evidence="20" type="ORF">B9G98_02965</name>
</gene>
<dbReference type="Pfam" id="PF04137">
    <property type="entry name" value="ERO1"/>
    <property type="match status" value="1"/>
</dbReference>
<feature type="disulfide bond" evidence="18">
    <location>
        <begin position="134"/>
        <end position="155"/>
    </location>
</feature>
<keyword evidence="9 17" id="KW-0274">FAD</keyword>
<comment type="subunit">
    <text evidence="4">May function both as a monomer and a homodimer.</text>
</comment>
<dbReference type="PANTHER" id="PTHR12613">
    <property type="entry name" value="ERO1-RELATED"/>
    <property type="match status" value="1"/>
</dbReference>
<keyword evidence="6" id="KW-0285">Flavoprotein</keyword>
<feature type="binding site" evidence="17">
    <location>
        <position position="301"/>
    </location>
    <ligand>
        <name>FAD</name>
        <dbReference type="ChEBI" id="CHEBI:57692"/>
    </ligand>
</feature>
<keyword evidence="8" id="KW-0256">Endoplasmic reticulum</keyword>
<evidence type="ECO:0000256" key="2">
    <source>
        <dbReference type="ARBA" id="ARBA00004367"/>
    </source>
</evidence>
<evidence type="ECO:0000256" key="18">
    <source>
        <dbReference type="PIRSR" id="PIRSR017205-3"/>
    </source>
</evidence>
<evidence type="ECO:0000256" key="17">
    <source>
        <dbReference type="PIRSR" id="PIRSR017205-2"/>
    </source>
</evidence>
<dbReference type="SUPFAM" id="SSF110019">
    <property type="entry name" value="ERO1-like"/>
    <property type="match status" value="1"/>
</dbReference>
<evidence type="ECO:0000256" key="12">
    <source>
        <dbReference type="ARBA" id="ARBA00023136"/>
    </source>
</evidence>
<dbReference type="GO" id="GO:0015035">
    <property type="term" value="F:protein-disulfide reductase activity"/>
    <property type="evidence" value="ECO:0007669"/>
    <property type="project" value="InterPro"/>
</dbReference>
<keyword evidence="21" id="KW-1185">Reference proteome</keyword>
<evidence type="ECO:0000256" key="5">
    <source>
        <dbReference type="ARBA" id="ARBA00022448"/>
    </source>
</evidence>
<feature type="chain" id="PRO_5015419889" evidence="19">
    <location>
        <begin position="19"/>
        <end position="535"/>
    </location>
</feature>
<protein>
    <submittedName>
        <fullName evidence="20">Endoplasmic reticulum oxidoreductin-1</fullName>
    </submittedName>
</protein>
<dbReference type="PIRSF" id="PIRSF017205">
    <property type="entry name" value="ERO1"/>
    <property type="match status" value="1"/>
</dbReference>
<feature type="binding site" evidence="17">
    <location>
        <position position="179"/>
    </location>
    <ligand>
        <name>FAD</name>
        <dbReference type="ChEBI" id="CHEBI:57692"/>
    </ligand>
</feature>
<keyword evidence="13 18" id="KW-1015">Disulfide bond</keyword>
<evidence type="ECO:0000256" key="1">
    <source>
        <dbReference type="ARBA" id="ARBA00001974"/>
    </source>
</evidence>
<comment type="subcellular location">
    <subcellularLocation>
        <location evidence="2">Endoplasmic reticulum membrane</location>
        <topology evidence="2">Peripheral membrane protein</topology>
        <orientation evidence="2">Lumenal side</orientation>
    </subcellularLocation>
</comment>
<dbReference type="InterPro" id="IPR037192">
    <property type="entry name" value="ERO1-like_sf"/>
</dbReference>
<evidence type="ECO:0000256" key="13">
    <source>
        <dbReference type="ARBA" id="ARBA00023157"/>
    </source>
</evidence>
<evidence type="ECO:0000256" key="10">
    <source>
        <dbReference type="ARBA" id="ARBA00022982"/>
    </source>
</evidence>
<dbReference type="Proteomes" id="UP000238350">
    <property type="component" value="Unassembled WGS sequence"/>
</dbReference>
<sequence length="535" mass="61009">MNILSAVCLAAFLAKSSANQSQSVTPGGIPYVVNCPQDKIRDTDLTIEQVDDLNEDIAELVANIVKDPYFSVYKVDLSQDRCPFVNRDGICGNHACAIEPIDEHLPEIWRSPYLGKLRDNSVSTVAPADSLEGCAPEEKSIYAYLGRVSDRHDYCYPEDESDEAKGVWVDLNDNIERFTGYSGEEAHRLWRAVYEENCFGYNGDDYATSTGASLARAQPMAVTDHSAMMSMFADSIERGARGVDEREPLPLINQDDQCVEQRLFYKLLSGMHASVSTHLSYDWLNTTSGYWGPNVGMFVERVGNHEDRLNHLYFNYVLVSRAVAKLANYFELLSFSTTCESVDTEVRRHLWRLSRRINKYPRGINETALFMTPEGRALKDEFRRRVRNVNALMSCVGCERCRLWGKMQTAGYGTSLKVLLELPERPEDDPVAVREVLSSFKRSELVALLNTFARISHSVESVGFFRRKVADKYGYSQSFSYQLKLGLKVFRKAVGFILQSYLDFPKNIWRFFLYYSHMYWNKFVGRTATLTHIDL</sequence>
<keyword evidence="15" id="KW-0676">Redox-active center</keyword>
<feature type="disulfide bond" description="Redox-active" evidence="18">
    <location>
        <begin position="91"/>
        <end position="96"/>
    </location>
</feature>
<name>A0A2T0FK46_9ASCO</name>
<evidence type="ECO:0000256" key="15">
    <source>
        <dbReference type="ARBA" id="ARBA00023284"/>
    </source>
</evidence>
<evidence type="ECO:0000256" key="19">
    <source>
        <dbReference type="SAM" id="SignalP"/>
    </source>
</evidence>
<evidence type="ECO:0000313" key="20">
    <source>
        <dbReference type="EMBL" id="PRT55345.1"/>
    </source>
</evidence>
<evidence type="ECO:0000256" key="9">
    <source>
        <dbReference type="ARBA" id="ARBA00022827"/>
    </source>
</evidence>
<dbReference type="OrthoDB" id="269384at2759"/>
<reference evidence="20 21" key="1">
    <citation type="submission" date="2017-04" db="EMBL/GenBank/DDBJ databases">
        <title>Genome sequencing of [Candida] sorbophila.</title>
        <authorList>
            <person name="Ahn J.O."/>
        </authorList>
    </citation>
    <scope>NUCLEOTIDE SEQUENCE [LARGE SCALE GENOMIC DNA]</scope>
    <source>
        <strain evidence="20 21">DS02</strain>
    </source>
</reference>
<keyword evidence="11" id="KW-0560">Oxidoreductase</keyword>
<keyword evidence="7 19" id="KW-0732">Signal</keyword>
<keyword evidence="14" id="KW-0325">Glycoprotein</keyword>
<evidence type="ECO:0000256" key="16">
    <source>
        <dbReference type="PIRSR" id="PIRSR017205-1"/>
    </source>
</evidence>
<evidence type="ECO:0000256" key="4">
    <source>
        <dbReference type="ARBA" id="ARBA00011802"/>
    </source>
</evidence>
<comment type="caution">
    <text evidence="20">The sequence shown here is derived from an EMBL/GenBank/DDBJ whole genome shotgun (WGS) entry which is preliminary data.</text>
</comment>
<dbReference type="AlphaFoldDB" id="A0A2T0FK46"/>
<dbReference type="STRING" id="45607.A0A2T0FK46"/>
<feature type="binding site" evidence="17">
    <location>
        <position position="190"/>
    </location>
    <ligand>
        <name>FAD</name>
        <dbReference type="ChEBI" id="CHEBI:57692"/>
    </ligand>
</feature>
<dbReference type="EMBL" id="NDIQ01000021">
    <property type="protein sequence ID" value="PRT55345.1"/>
    <property type="molecule type" value="Genomic_DNA"/>
</dbReference>
<dbReference type="PANTHER" id="PTHR12613:SF0">
    <property type="entry name" value="ERO1-LIKE PROTEIN"/>
    <property type="match status" value="1"/>
</dbReference>
<comment type="similarity">
    <text evidence="3">Belongs to the EROs family.</text>
</comment>
<proteinExistence type="inferred from homology"/>
<evidence type="ECO:0000256" key="7">
    <source>
        <dbReference type="ARBA" id="ARBA00022729"/>
    </source>
</evidence>
<keyword evidence="10" id="KW-0249">Electron transport</keyword>
<evidence type="ECO:0000256" key="11">
    <source>
        <dbReference type="ARBA" id="ARBA00023002"/>
    </source>
</evidence>
<evidence type="ECO:0000256" key="14">
    <source>
        <dbReference type="ARBA" id="ARBA00023180"/>
    </source>
</evidence>
<dbReference type="GO" id="GO:0071949">
    <property type="term" value="F:FAD binding"/>
    <property type="evidence" value="ECO:0007669"/>
    <property type="project" value="InterPro"/>
</dbReference>
<evidence type="ECO:0000256" key="8">
    <source>
        <dbReference type="ARBA" id="ARBA00022824"/>
    </source>
</evidence>
<feature type="active site" description="Nucleophile" evidence="16">
    <location>
        <position position="398"/>
    </location>
</feature>
<evidence type="ECO:0000256" key="6">
    <source>
        <dbReference type="ARBA" id="ARBA00022630"/>
    </source>
</evidence>
<feature type="binding site" evidence="17">
    <location>
        <position position="177"/>
    </location>
    <ligand>
        <name>FAD</name>
        <dbReference type="ChEBI" id="CHEBI:57692"/>
    </ligand>
</feature>
<feature type="signal peptide" evidence="19">
    <location>
        <begin position="1"/>
        <end position="18"/>
    </location>
</feature>
<feature type="disulfide bond" description="Redox-active" evidence="18">
    <location>
        <begin position="398"/>
        <end position="401"/>
    </location>
</feature>
<feature type="active site" evidence="16">
    <location>
        <position position="401"/>
    </location>
</feature>
<accession>A0A2T0FK46</accession>
<evidence type="ECO:0000256" key="3">
    <source>
        <dbReference type="ARBA" id="ARBA00008277"/>
    </source>
</evidence>
<feature type="binding site" evidence="17">
    <location>
        <position position="272"/>
    </location>
    <ligand>
        <name>FAD</name>
        <dbReference type="ChEBI" id="CHEBI:57692"/>
    </ligand>
</feature>
<organism evidence="20 21">
    <name type="scientific">Wickerhamiella sorbophila</name>
    <dbReference type="NCBI Taxonomy" id="45607"/>
    <lineage>
        <taxon>Eukaryota</taxon>
        <taxon>Fungi</taxon>
        <taxon>Dikarya</taxon>
        <taxon>Ascomycota</taxon>
        <taxon>Saccharomycotina</taxon>
        <taxon>Dipodascomycetes</taxon>
        <taxon>Dipodascales</taxon>
        <taxon>Trichomonascaceae</taxon>
        <taxon>Wickerhamiella</taxon>
    </lineage>
</organism>
<keyword evidence="5" id="KW-0813">Transport</keyword>
<feature type="binding site" evidence="17">
    <location>
        <position position="269"/>
    </location>
    <ligand>
        <name>FAD</name>
        <dbReference type="ChEBI" id="CHEBI:57692"/>
    </ligand>
</feature>
<dbReference type="GO" id="GO:0034975">
    <property type="term" value="P:protein folding in endoplasmic reticulum"/>
    <property type="evidence" value="ECO:0007669"/>
    <property type="project" value="InterPro"/>
</dbReference>
<dbReference type="RefSeq" id="XP_024665290.1">
    <property type="nucleotide sequence ID" value="XM_024809522.1"/>
</dbReference>
<dbReference type="GO" id="GO:0016972">
    <property type="term" value="F:thiol oxidase activity"/>
    <property type="evidence" value="ECO:0007669"/>
    <property type="project" value="InterPro"/>
</dbReference>
<dbReference type="InterPro" id="IPR007266">
    <property type="entry name" value="Ero1"/>
</dbReference>
<dbReference type="GO" id="GO:0005789">
    <property type="term" value="C:endoplasmic reticulum membrane"/>
    <property type="evidence" value="ECO:0007669"/>
    <property type="project" value="UniProtKB-SubCell"/>
</dbReference>